<feature type="transmembrane region" description="Helical" evidence="2">
    <location>
        <begin position="86"/>
        <end position="105"/>
    </location>
</feature>
<dbReference type="AlphaFoldDB" id="A0A919P9E0"/>
<protein>
    <submittedName>
        <fullName evidence="3">Uncharacterized protein</fullName>
    </submittedName>
</protein>
<reference evidence="3" key="1">
    <citation type="submission" date="2021-01" db="EMBL/GenBank/DDBJ databases">
        <title>Whole genome shotgun sequence of Cellulomonas pakistanensis NBRC 110800.</title>
        <authorList>
            <person name="Komaki H."/>
            <person name="Tamura T."/>
        </authorList>
    </citation>
    <scope>NUCLEOTIDE SEQUENCE</scope>
    <source>
        <strain evidence="3">NBRC 110800</strain>
    </source>
</reference>
<accession>A0A919P9E0</accession>
<organism evidence="3 4">
    <name type="scientific">Cellulomonas pakistanensis</name>
    <dbReference type="NCBI Taxonomy" id="992287"/>
    <lineage>
        <taxon>Bacteria</taxon>
        <taxon>Bacillati</taxon>
        <taxon>Actinomycetota</taxon>
        <taxon>Actinomycetes</taxon>
        <taxon>Micrococcales</taxon>
        <taxon>Cellulomonadaceae</taxon>
        <taxon>Cellulomonas</taxon>
    </lineage>
</organism>
<feature type="transmembrane region" description="Helical" evidence="2">
    <location>
        <begin position="141"/>
        <end position="160"/>
    </location>
</feature>
<feature type="transmembrane region" description="Helical" evidence="2">
    <location>
        <begin position="62"/>
        <end position="80"/>
    </location>
</feature>
<evidence type="ECO:0000313" key="4">
    <source>
        <dbReference type="Proteomes" id="UP000642125"/>
    </source>
</evidence>
<evidence type="ECO:0000313" key="3">
    <source>
        <dbReference type="EMBL" id="GIG35371.1"/>
    </source>
</evidence>
<evidence type="ECO:0000256" key="1">
    <source>
        <dbReference type="SAM" id="MobiDB-lite"/>
    </source>
</evidence>
<keyword evidence="2" id="KW-1133">Transmembrane helix</keyword>
<dbReference type="RefSeq" id="WP_203667426.1">
    <property type="nucleotide sequence ID" value="NZ_BONO01000004.1"/>
</dbReference>
<sequence length="222" mass="20886">MTASLAGRAHGPARGLPGRRAHGLPRPTGGGAPALLAPAVVRERAAADADAEGALQALARQWAALGALGLGLVASGVGAGHLAHHLAVGVALAALGLTALAWGVLALRGPAPVPRAAVGVALAAGPAVLLSAPLTASATTAAEAAALVLALAVGILLALGQRAAAGPRRRAPGGAGQAGTLALGALLVALVTVPGLAATEAGAHAVPHGSHGLPAETGHAGH</sequence>
<keyword evidence="2" id="KW-0472">Membrane</keyword>
<dbReference type="EMBL" id="BONO01000004">
    <property type="protein sequence ID" value="GIG35371.1"/>
    <property type="molecule type" value="Genomic_DNA"/>
</dbReference>
<keyword evidence="2" id="KW-0812">Transmembrane</keyword>
<keyword evidence="4" id="KW-1185">Reference proteome</keyword>
<feature type="transmembrane region" description="Helical" evidence="2">
    <location>
        <begin position="117"/>
        <end position="135"/>
    </location>
</feature>
<proteinExistence type="predicted"/>
<feature type="region of interest" description="Disordered" evidence="1">
    <location>
        <begin position="1"/>
        <end position="28"/>
    </location>
</feature>
<name>A0A919P9E0_9CELL</name>
<gene>
    <name evidence="3" type="ORF">Cpa01nite_07520</name>
</gene>
<comment type="caution">
    <text evidence="3">The sequence shown here is derived from an EMBL/GenBank/DDBJ whole genome shotgun (WGS) entry which is preliminary data.</text>
</comment>
<dbReference type="Proteomes" id="UP000642125">
    <property type="component" value="Unassembled WGS sequence"/>
</dbReference>
<evidence type="ECO:0000256" key="2">
    <source>
        <dbReference type="SAM" id="Phobius"/>
    </source>
</evidence>